<accession>A0A1J7BG05</accession>
<dbReference type="Proteomes" id="UP000243342">
    <property type="component" value="Unassembled WGS sequence"/>
</dbReference>
<keyword evidence="1" id="KW-0472">Membrane</keyword>
<reference evidence="3 4" key="1">
    <citation type="submission" date="2016-10" db="EMBL/GenBank/DDBJ databases">
        <title>Genome sequence of Streptomyces gilvigriseus MUSC 26.</title>
        <authorList>
            <person name="Lee L.-H."/>
            <person name="Ser H.-L."/>
        </authorList>
    </citation>
    <scope>NUCLEOTIDE SEQUENCE [LARGE SCALE GENOMIC DNA]</scope>
    <source>
        <strain evidence="3 4">MUSC 26</strain>
    </source>
</reference>
<name>A0A1J7BG05_9ACTN</name>
<organism evidence="3 4">
    <name type="scientific">Mangrovactinospora gilvigrisea</name>
    <dbReference type="NCBI Taxonomy" id="1428644"/>
    <lineage>
        <taxon>Bacteria</taxon>
        <taxon>Bacillati</taxon>
        <taxon>Actinomycetota</taxon>
        <taxon>Actinomycetes</taxon>
        <taxon>Kitasatosporales</taxon>
        <taxon>Streptomycetaceae</taxon>
        <taxon>Mangrovactinospora</taxon>
    </lineage>
</organism>
<evidence type="ECO:0008006" key="5">
    <source>
        <dbReference type="Google" id="ProtNLM"/>
    </source>
</evidence>
<dbReference type="Pfam" id="PF17197">
    <property type="entry name" value="DUF5134"/>
    <property type="match status" value="1"/>
</dbReference>
<keyword evidence="1" id="KW-1133">Transmembrane helix</keyword>
<feature type="chain" id="PRO_5039332406" description="DUF5134 domain-containing protein" evidence="2">
    <location>
        <begin position="28"/>
        <end position="175"/>
    </location>
</feature>
<feature type="signal peptide" evidence="2">
    <location>
        <begin position="1"/>
        <end position="27"/>
    </location>
</feature>
<dbReference type="AlphaFoldDB" id="A0A1J7BG05"/>
<feature type="transmembrane region" description="Helical" evidence="1">
    <location>
        <begin position="59"/>
        <end position="80"/>
    </location>
</feature>
<gene>
    <name evidence="3" type="ORF">BIV57_10170</name>
</gene>
<evidence type="ECO:0000313" key="4">
    <source>
        <dbReference type="Proteomes" id="UP000243342"/>
    </source>
</evidence>
<comment type="caution">
    <text evidence="3">The sequence shown here is derived from an EMBL/GenBank/DDBJ whole genome shotgun (WGS) entry which is preliminary data.</text>
</comment>
<feature type="transmembrane region" description="Helical" evidence="1">
    <location>
        <begin position="154"/>
        <end position="174"/>
    </location>
</feature>
<feature type="transmembrane region" description="Helical" evidence="1">
    <location>
        <begin position="125"/>
        <end position="142"/>
    </location>
</feature>
<proteinExistence type="predicted"/>
<keyword evidence="4" id="KW-1185">Reference proteome</keyword>
<protein>
    <recommendedName>
        <fullName evidence="5">DUF5134 domain-containing protein</fullName>
    </recommendedName>
</protein>
<feature type="transmembrane region" description="Helical" evidence="1">
    <location>
        <begin position="92"/>
        <end position="113"/>
    </location>
</feature>
<sequence>MWALAALTASVAAYCLARACAAGPRRAADCGAELVEAAMALGMAAMAAPPIAAAAPREAWYAVFGGVLALALVFVVRAGGRLGAWRHHAHHVVESGAMVYAVAAMPVAGMAAMDGMRMDGPSGPAPALVLPLLLYFAGYAAWSGTRVMGAHPRTAPLAGCRTAMAVAMCAMLAAM</sequence>
<evidence type="ECO:0000256" key="1">
    <source>
        <dbReference type="SAM" id="Phobius"/>
    </source>
</evidence>
<dbReference type="EMBL" id="MLCF01000047">
    <property type="protein sequence ID" value="OIV37615.1"/>
    <property type="molecule type" value="Genomic_DNA"/>
</dbReference>
<keyword evidence="2" id="KW-0732">Signal</keyword>
<keyword evidence="1" id="KW-0812">Transmembrane</keyword>
<evidence type="ECO:0000313" key="3">
    <source>
        <dbReference type="EMBL" id="OIV37615.1"/>
    </source>
</evidence>
<dbReference type="InterPro" id="IPR033458">
    <property type="entry name" value="DUF5134"/>
</dbReference>
<evidence type="ECO:0000256" key="2">
    <source>
        <dbReference type="SAM" id="SignalP"/>
    </source>
</evidence>
<dbReference type="STRING" id="1428644.BIV57_10170"/>